<gene>
    <name evidence="1" type="ORF">SAMN05216272_1281</name>
</gene>
<dbReference type="RefSeq" id="WP_244507285.1">
    <property type="nucleotide sequence ID" value="NZ_FNDS01000028.1"/>
</dbReference>
<evidence type="ECO:0000313" key="2">
    <source>
        <dbReference type="Proteomes" id="UP000199636"/>
    </source>
</evidence>
<feature type="non-terminal residue" evidence="1">
    <location>
        <position position="1"/>
    </location>
</feature>
<dbReference type="AlphaFoldDB" id="A0A1G8NE18"/>
<dbReference type="Proteomes" id="UP000199636">
    <property type="component" value="Unassembled WGS sequence"/>
</dbReference>
<evidence type="ECO:0000313" key="1">
    <source>
        <dbReference type="EMBL" id="SDI78307.1"/>
    </source>
</evidence>
<dbReference type="EMBL" id="FNDS01000028">
    <property type="protein sequence ID" value="SDI78307.1"/>
    <property type="molecule type" value="Genomic_DNA"/>
</dbReference>
<accession>A0A1G8NE18</accession>
<protein>
    <submittedName>
        <fullName evidence="1">Uncharacterized protein</fullName>
    </submittedName>
</protein>
<sequence>SFAAGAAAAGLNEAVVKDLDALVSSYSPENRAALLSMSSQLVGLVATVAQDPAADAGKLETGAWVAQNATQYNHELHRNNAKSFVDGALDFCRQKPDACSSGAAQLTQQDVIAALEATAAHGEGIEKVKPEALELVNQFLNNPDLADTLQKDLFSYTESERKRLAVNDTAELAIAGLSLAQAAKAVLMGNGGALAKIASGLRQEAADGAKRAATAQKPLVTKGADVTPEVIQKALQGDPNISAQNAVSLPAVQRYVDRLLAGEVAPAIKMDGNVIIDGNHRYIAAKILGREPDVVPGILSPSKVDRTKPVIELKIDPADWGNK</sequence>
<proteinExistence type="predicted"/>
<keyword evidence="2" id="KW-1185">Reference proteome</keyword>
<reference evidence="2" key="1">
    <citation type="submission" date="2016-10" db="EMBL/GenBank/DDBJ databases">
        <authorList>
            <person name="Varghese N."/>
            <person name="Submissions S."/>
        </authorList>
    </citation>
    <scope>NUCLEOTIDE SEQUENCE [LARGE SCALE GENOMIC DNA]</scope>
    <source>
        <strain evidence="2">CCM 7469</strain>
    </source>
</reference>
<organism evidence="1 2">
    <name type="scientific">Pseudomonas panipatensis</name>
    <dbReference type="NCBI Taxonomy" id="428992"/>
    <lineage>
        <taxon>Bacteria</taxon>
        <taxon>Pseudomonadati</taxon>
        <taxon>Pseudomonadota</taxon>
        <taxon>Gammaproteobacteria</taxon>
        <taxon>Pseudomonadales</taxon>
        <taxon>Pseudomonadaceae</taxon>
        <taxon>Pseudomonas</taxon>
    </lineage>
</organism>
<name>A0A1G8NE18_9PSED</name>